<name>A0A1H2YYV9_THIRO</name>
<keyword evidence="5" id="KW-0645">Protease</keyword>
<dbReference type="SUPFAM" id="SSF117892">
    <property type="entry name" value="Band 7/SPFH domain"/>
    <property type="match status" value="1"/>
</dbReference>
<dbReference type="GO" id="GO:0008233">
    <property type="term" value="F:peptidase activity"/>
    <property type="evidence" value="ECO:0007669"/>
    <property type="project" value="UniProtKB-KW"/>
</dbReference>
<dbReference type="EMBL" id="FNNZ01000014">
    <property type="protein sequence ID" value="SDX10343.1"/>
    <property type="molecule type" value="Genomic_DNA"/>
</dbReference>
<dbReference type="InterPro" id="IPR001972">
    <property type="entry name" value="Stomatin_HflK_fam"/>
</dbReference>
<organism evidence="5 6">
    <name type="scientific">Thiocapsa roseopersicina</name>
    <dbReference type="NCBI Taxonomy" id="1058"/>
    <lineage>
        <taxon>Bacteria</taxon>
        <taxon>Pseudomonadati</taxon>
        <taxon>Pseudomonadota</taxon>
        <taxon>Gammaproteobacteria</taxon>
        <taxon>Chromatiales</taxon>
        <taxon>Chromatiaceae</taxon>
        <taxon>Thiocapsa</taxon>
    </lineage>
</organism>
<keyword evidence="3" id="KW-0812">Transmembrane</keyword>
<evidence type="ECO:0000313" key="6">
    <source>
        <dbReference type="Proteomes" id="UP000198816"/>
    </source>
</evidence>
<feature type="transmembrane region" description="Helical" evidence="3">
    <location>
        <begin position="6"/>
        <end position="25"/>
    </location>
</feature>
<keyword evidence="6" id="KW-1185">Reference proteome</keyword>
<feature type="domain" description="Band 7" evidence="4">
    <location>
        <begin position="26"/>
        <end position="184"/>
    </location>
</feature>
<dbReference type="FunFam" id="3.30.479.30:FF:000004">
    <property type="entry name" value="Putative membrane protease family, stomatin"/>
    <property type="match status" value="1"/>
</dbReference>
<dbReference type="PANTHER" id="PTHR43327">
    <property type="entry name" value="STOMATIN-LIKE PROTEIN 2, MITOCHONDRIAL"/>
    <property type="match status" value="1"/>
</dbReference>
<evidence type="ECO:0000256" key="1">
    <source>
        <dbReference type="ARBA" id="ARBA00004167"/>
    </source>
</evidence>
<proteinExistence type="inferred from homology"/>
<dbReference type="SMART" id="SM00244">
    <property type="entry name" value="PHB"/>
    <property type="match status" value="1"/>
</dbReference>
<dbReference type="GO" id="GO:0098552">
    <property type="term" value="C:side of membrane"/>
    <property type="evidence" value="ECO:0007669"/>
    <property type="project" value="UniProtKB-ARBA"/>
</dbReference>
<dbReference type="Gene3D" id="3.30.479.30">
    <property type="entry name" value="Band 7 domain"/>
    <property type="match status" value="1"/>
</dbReference>
<dbReference type="PRINTS" id="PR00721">
    <property type="entry name" value="STOMATIN"/>
</dbReference>
<sequence length="317" mass="34912">MDDMYLSISTLISLVAVAVIVIALAKTAQIVPQRSAYIIERLGRYSRTLDAGFHILIPFVDRVAYRHTLKEEALDVPKQQCITKDNIAVSVDGVLYLQVIDPQSASYGITDYRFASMSLAQTTLRSIIGQIELDRTFEERSRLNEEVVSALDDAAQPWGVKVMRYEIADIVMPGTITDALEQQMRAERERRAVVARSEGERQEKINISEGQKIQVINLSEAEKEKQINEAEGKAREIQMLAEATAIGIERIAAAIQKPGGKDAVSLRIAEQYVREFGRIAQSGTTLILPAELSNIGAAVAGLAKTLQAVNTTEASRP</sequence>
<dbReference type="Proteomes" id="UP000198816">
    <property type="component" value="Unassembled WGS sequence"/>
</dbReference>
<dbReference type="RefSeq" id="WP_093033770.1">
    <property type="nucleotide sequence ID" value="NZ_FNNZ01000014.1"/>
</dbReference>
<keyword evidence="5" id="KW-0378">Hydrolase</keyword>
<accession>A0A1H2YYV9</accession>
<dbReference type="OrthoDB" id="9809197at2"/>
<keyword evidence="3" id="KW-1133">Transmembrane helix</keyword>
<reference evidence="6" key="1">
    <citation type="submission" date="2016-10" db="EMBL/GenBank/DDBJ databases">
        <authorList>
            <person name="Varghese N."/>
            <person name="Submissions S."/>
        </authorList>
    </citation>
    <scope>NUCLEOTIDE SEQUENCE [LARGE SCALE GENOMIC DNA]</scope>
    <source>
        <strain evidence="6">DSM 217</strain>
    </source>
</reference>
<evidence type="ECO:0000256" key="2">
    <source>
        <dbReference type="ARBA" id="ARBA00008164"/>
    </source>
</evidence>
<evidence type="ECO:0000259" key="4">
    <source>
        <dbReference type="SMART" id="SM00244"/>
    </source>
</evidence>
<dbReference type="GO" id="GO:0006508">
    <property type="term" value="P:proteolysis"/>
    <property type="evidence" value="ECO:0007669"/>
    <property type="project" value="UniProtKB-KW"/>
</dbReference>
<comment type="similarity">
    <text evidence="2">Belongs to the band 7/mec-2 family.</text>
</comment>
<dbReference type="STRING" id="1058.SAMN05421783_11445"/>
<keyword evidence="3" id="KW-0472">Membrane</keyword>
<dbReference type="InterPro" id="IPR032435">
    <property type="entry name" value="STML2-like_C"/>
</dbReference>
<dbReference type="Pfam" id="PF01145">
    <property type="entry name" value="Band_7"/>
    <property type="match status" value="1"/>
</dbReference>
<dbReference type="AlphaFoldDB" id="A0A1H2YYV9"/>
<dbReference type="PANTHER" id="PTHR43327:SF10">
    <property type="entry name" value="STOMATIN-LIKE PROTEIN 2, MITOCHONDRIAL"/>
    <property type="match status" value="1"/>
</dbReference>
<comment type="subcellular location">
    <subcellularLocation>
        <location evidence="1">Membrane</location>
        <topology evidence="1">Single-pass membrane protein</topology>
    </subcellularLocation>
</comment>
<gene>
    <name evidence="5" type="ORF">SAMN05421783_11445</name>
</gene>
<dbReference type="GO" id="GO:0005886">
    <property type="term" value="C:plasma membrane"/>
    <property type="evidence" value="ECO:0007669"/>
    <property type="project" value="UniProtKB-ARBA"/>
</dbReference>
<protein>
    <submittedName>
        <fullName evidence="5">Regulator of protease activity HflC, stomatin/prohibitin superfamily</fullName>
    </submittedName>
</protein>
<dbReference type="CDD" id="cd08829">
    <property type="entry name" value="SPFH_paraslipin"/>
    <property type="match status" value="1"/>
</dbReference>
<evidence type="ECO:0000313" key="5">
    <source>
        <dbReference type="EMBL" id="SDX10343.1"/>
    </source>
</evidence>
<dbReference type="InterPro" id="IPR050710">
    <property type="entry name" value="Band7/mec-2_domain"/>
</dbReference>
<evidence type="ECO:0000256" key="3">
    <source>
        <dbReference type="SAM" id="Phobius"/>
    </source>
</evidence>
<dbReference type="Pfam" id="PF16200">
    <property type="entry name" value="Band_7_C"/>
    <property type="match status" value="1"/>
</dbReference>
<dbReference type="InterPro" id="IPR036013">
    <property type="entry name" value="Band_7/SPFH_dom_sf"/>
</dbReference>
<dbReference type="InterPro" id="IPR001107">
    <property type="entry name" value="Band_7"/>
</dbReference>